<dbReference type="Proteomes" id="UP000261640">
    <property type="component" value="Unplaced"/>
</dbReference>
<dbReference type="Ensembl" id="ENSMAMT00000026554.2">
    <property type="protein sequence ID" value="ENSMAMP00000025892.2"/>
    <property type="gene ID" value="ENSMAMG00000017343.2"/>
</dbReference>
<evidence type="ECO:0000313" key="6">
    <source>
        <dbReference type="Ensembl" id="ENSMAMP00000025892.2"/>
    </source>
</evidence>
<dbReference type="Gene3D" id="1.25.10.10">
    <property type="entry name" value="Leucine-rich Repeat Variant"/>
    <property type="match status" value="1"/>
</dbReference>
<reference evidence="6" key="2">
    <citation type="submission" date="2025-09" db="UniProtKB">
        <authorList>
            <consortium name="Ensembl"/>
        </authorList>
    </citation>
    <scope>IDENTIFICATION</scope>
</reference>
<dbReference type="PANTHER" id="PTHR12771:SF16">
    <property type="entry name" value="ENGULFMENT AND CELL MOTILITY PROTEIN 3"/>
    <property type="match status" value="1"/>
</dbReference>
<dbReference type="CDD" id="cd13359">
    <property type="entry name" value="PH_ELMO1_CED-12"/>
    <property type="match status" value="1"/>
</dbReference>
<dbReference type="InterPro" id="IPR006816">
    <property type="entry name" value="ELMO_dom"/>
</dbReference>
<evidence type="ECO:0000256" key="1">
    <source>
        <dbReference type="ARBA" id="ARBA00022703"/>
    </source>
</evidence>
<dbReference type="GO" id="GO:0006909">
    <property type="term" value="P:phagocytosis"/>
    <property type="evidence" value="ECO:0007669"/>
    <property type="project" value="UniProtKB-KW"/>
</dbReference>
<dbReference type="GO" id="GO:0048870">
    <property type="term" value="P:cell motility"/>
    <property type="evidence" value="ECO:0007669"/>
    <property type="project" value="TreeGrafter"/>
</dbReference>
<keyword evidence="7" id="KW-1185">Reference proteome</keyword>
<evidence type="ECO:0000256" key="3">
    <source>
        <dbReference type="ARBA" id="ARBA00023036"/>
    </source>
</evidence>
<reference evidence="6" key="1">
    <citation type="submission" date="2025-08" db="UniProtKB">
        <authorList>
            <consortium name="Ensembl"/>
        </authorList>
    </citation>
    <scope>IDENTIFICATION</scope>
</reference>
<proteinExistence type="predicted"/>
<name>A0A3Q3MLD4_9TELE</name>
<comment type="function">
    <text evidence="4">Involved in cytoskeletal rearrangements required for phagocytosis of apoptotic cells and cell motility. Acts in association with DOCK1 and CRK. Was initially proposed to be required in complex with DOCK1 to activate Rac Rho small GTPases. May enhance the guanine nucleotide exchange factor (GEF) activity of DOCK1.</text>
</comment>
<dbReference type="GeneTree" id="ENSGT00940000159455"/>
<dbReference type="InterPro" id="IPR024574">
    <property type="entry name" value="ELMO_ARM"/>
</dbReference>
<dbReference type="InterPro" id="IPR016024">
    <property type="entry name" value="ARM-type_fold"/>
</dbReference>
<accession>A0A3Q3MLD4</accession>
<sequence>MQQLENIAVSPIFKPQHLSLMSIFMTLCCKQCMSKKPLSAVIKEVCDGWNLPGPENYALQYADGVQTYITESNRLDIKNGCILRLTKAPGRCAEDLFRGIQSSDSGVRCESLKELASVSTDVTFAQEFISRDGHLLLVKIVEESNDNVIMTHTLVGFMELMDHGIVSWENLSSVFIKKIASFVNAKPTDASIQQVSLDILESMVLSSHSLFLQVKQEITMERLIAHLQVTNQQIQTKAMALLMALLQTAGEADRQVMMNIIHSSGSVQDEMAHYLYVLQSVTLNHLEPRMRTPLDCCSQEQRDILHGLRQAAFETESEGGLTNERRRSLCAKEFKKLGFSNNSNPGQDLVRTPPGLLALDTMFYFATRYPDAYNRFVLENSSREDKHGCPFARSSIQLTLILCEILRIGEPPSETGSDYHPIFFSQDRLLEELFCVCIQLLNKTWKEMRATQEDFDKVMQVVREQITRTLSSKPTSLELFKNKVNALNYSEILKLRQTERLHQEETLASPVLELKERLKPELLELIRQQRLNRLCQGTMFRKISSRRRQDKLWYCRLSPNHKMLHYGDVEEDTDNPPIETLQEKIPVADIKGLLTGKDCPHMKENKGKQNKEVLDLAFSITYDVEEYSLNFIAPSRTDFCLWTDGLSVLLGRDMSSESMRSELEILLSMEIKLRLLDLENVPIPESAPVVPKPPSNYNFCYDFSQAEQ</sequence>
<keyword evidence="3" id="KW-0729">SH3-binding</keyword>
<evidence type="ECO:0000256" key="2">
    <source>
        <dbReference type="ARBA" id="ARBA00022907"/>
    </source>
</evidence>
<dbReference type="GO" id="GO:0006915">
    <property type="term" value="P:apoptotic process"/>
    <property type="evidence" value="ECO:0007669"/>
    <property type="project" value="UniProtKB-KW"/>
</dbReference>
<dbReference type="InterPro" id="IPR011989">
    <property type="entry name" value="ARM-like"/>
</dbReference>
<dbReference type="Gene3D" id="2.30.29.30">
    <property type="entry name" value="Pleckstrin-homology domain (PH domain)/Phosphotyrosine-binding domain (PTB)"/>
    <property type="match status" value="1"/>
</dbReference>
<dbReference type="SUPFAM" id="SSF48371">
    <property type="entry name" value="ARM repeat"/>
    <property type="match status" value="1"/>
</dbReference>
<dbReference type="InterPro" id="IPR011993">
    <property type="entry name" value="PH-like_dom_sf"/>
</dbReference>
<dbReference type="GO" id="GO:0007015">
    <property type="term" value="P:actin filament organization"/>
    <property type="evidence" value="ECO:0007669"/>
    <property type="project" value="TreeGrafter"/>
</dbReference>
<keyword evidence="2" id="KW-0581">Phagocytosis</keyword>
<keyword evidence="1" id="KW-0053">Apoptosis</keyword>
<dbReference type="SUPFAM" id="SSF50729">
    <property type="entry name" value="PH domain-like"/>
    <property type="match status" value="1"/>
</dbReference>
<organism evidence="6 7">
    <name type="scientific">Mastacembelus armatus</name>
    <name type="common">zig-zag eel</name>
    <dbReference type="NCBI Taxonomy" id="205130"/>
    <lineage>
        <taxon>Eukaryota</taxon>
        <taxon>Metazoa</taxon>
        <taxon>Chordata</taxon>
        <taxon>Craniata</taxon>
        <taxon>Vertebrata</taxon>
        <taxon>Euteleostomi</taxon>
        <taxon>Actinopterygii</taxon>
        <taxon>Neopterygii</taxon>
        <taxon>Teleostei</taxon>
        <taxon>Neoteleostei</taxon>
        <taxon>Acanthomorphata</taxon>
        <taxon>Anabantaria</taxon>
        <taxon>Synbranchiformes</taxon>
        <taxon>Mastacembelidae</taxon>
        <taxon>Mastacembelus</taxon>
    </lineage>
</organism>
<dbReference type="PROSITE" id="PS51335">
    <property type="entry name" value="ELMO"/>
    <property type="match status" value="1"/>
</dbReference>
<evidence type="ECO:0000259" key="5">
    <source>
        <dbReference type="PROSITE" id="PS51335"/>
    </source>
</evidence>
<dbReference type="Pfam" id="PF11841">
    <property type="entry name" value="ELMO_ARM"/>
    <property type="match status" value="1"/>
</dbReference>
<dbReference type="AlphaFoldDB" id="A0A3Q3MLD4"/>
<dbReference type="InterPro" id="IPR001849">
    <property type="entry name" value="PH_domain"/>
</dbReference>
<evidence type="ECO:0000256" key="4">
    <source>
        <dbReference type="ARBA" id="ARBA00024863"/>
    </source>
</evidence>
<dbReference type="GO" id="GO:0017124">
    <property type="term" value="F:SH3 domain binding"/>
    <property type="evidence" value="ECO:0007669"/>
    <property type="project" value="UniProtKB-KW"/>
</dbReference>
<dbReference type="PANTHER" id="PTHR12771">
    <property type="entry name" value="ENGULFMENT AND CELL MOTILITY"/>
    <property type="match status" value="1"/>
</dbReference>
<protein>
    <submittedName>
        <fullName evidence="6">Engulfment and cell motility 3</fullName>
    </submittedName>
</protein>
<feature type="domain" description="ELMO" evidence="5">
    <location>
        <begin position="300"/>
        <end position="470"/>
    </location>
</feature>
<dbReference type="Gene3D" id="6.10.250.810">
    <property type="match status" value="1"/>
</dbReference>
<dbReference type="Pfam" id="PF16457">
    <property type="entry name" value="PH_12"/>
    <property type="match status" value="1"/>
</dbReference>
<dbReference type="Pfam" id="PF04727">
    <property type="entry name" value="ELMO_CED12"/>
    <property type="match status" value="1"/>
</dbReference>
<evidence type="ECO:0000313" key="7">
    <source>
        <dbReference type="Proteomes" id="UP000261640"/>
    </source>
</evidence>
<dbReference type="InterPro" id="IPR050868">
    <property type="entry name" value="ELMO_domain-containing"/>
</dbReference>